<name>A0A158ARH8_9BURK</name>
<dbReference type="AlphaFoldDB" id="A0A158ARH8"/>
<dbReference type="Proteomes" id="UP000054870">
    <property type="component" value="Unassembled WGS sequence"/>
</dbReference>
<evidence type="ECO:0000313" key="2">
    <source>
        <dbReference type="Proteomes" id="UP000054870"/>
    </source>
</evidence>
<evidence type="ECO:0000313" key="1">
    <source>
        <dbReference type="EMBL" id="SAK60365.1"/>
    </source>
</evidence>
<reference evidence="1" key="1">
    <citation type="submission" date="2016-01" db="EMBL/GenBank/DDBJ databases">
        <authorList>
            <person name="Peeters C."/>
        </authorList>
    </citation>
    <scope>NUCLEOTIDE SEQUENCE [LARGE SCALE GENOMIC DNA]</scope>
    <source>
        <strain evidence="1">LMG 29318</strain>
    </source>
</reference>
<comment type="caution">
    <text evidence="1">The sequence shown here is derived from an EMBL/GenBank/DDBJ whole genome shotgun (WGS) entry which is preliminary data.</text>
</comment>
<keyword evidence="2" id="KW-1185">Reference proteome</keyword>
<proteinExistence type="predicted"/>
<sequence>MARLVFRDAIDHSKVLVHARAYLPLGLQPGRTAMAPNGNLYFPRGCFQDDFSACGLADRMWFIHEMTHVWQFQLGYPVRLRGAIRIGLPYAYTLGHGKRLSDYNMEAQGNLLADYFALKFCDGQSRLYEHRYRQTENALALYESVLADFIRAPADRCNLPGPALTVLKRCAARPYRDSSTGIQPAPDRRNWRH</sequence>
<protein>
    <submittedName>
        <fullName evidence="1">Rhs element Vgr protein</fullName>
    </submittedName>
</protein>
<gene>
    <name evidence="1" type="ORF">AWB75_02527</name>
</gene>
<organism evidence="1 2">
    <name type="scientific">Caballeronia catudaia</name>
    <dbReference type="NCBI Taxonomy" id="1777136"/>
    <lineage>
        <taxon>Bacteria</taxon>
        <taxon>Pseudomonadati</taxon>
        <taxon>Pseudomonadota</taxon>
        <taxon>Betaproteobacteria</taxon>
        <taxon>Burkholderiales</taxon>
        <taxon>Burkholderiaceae</taxon>
        <taxon>Caballeronia</taxon>
    </lineage>
</organism>
<accession>A0A158ARH8</accession>
<dbReference type="EMBL" id="FCOF02000009">
    <property type="protein sequence ID" value="SAK60365.1"/>
    <property type="molecule type" value="Genomic_DNA"/>
</dbReference>